<sequence>MLRCRLLGHDMRFSAEGTTMRWRCSRDCGAGGAKDYPTPSDAQRYARAFDRKDREDIGRRAPLVGLFPLRIIRALRARRTD</sequence>
<evidence type="ECO:0000313" key="1">
    <source>
        <dbReference type="EMBL" id="RKS74325.1"/>
    </source>
</evidence>
<reference evidence="1 2" key="1">
    <citation type="submission" date="2018-10" db="EMBL/GenBank/DDBJ databases">
        <title>Genomic Encyclopedia of Archaeal and Bacterial Type Strains, Phase II (KMG-II): from individual species to whole genera.</title>
        <authorList>
            <person name="Goeker M."/>
        </authorList>
    </citation>
    <scope>NUCLEOTIDE SEQUENCE [LARGE SCALE GENOMIC DNA]</scope>
    <source>
        <strain evidence="1 2">DSM 43383</strain>
    </source>
</reference>
<dbReference type="EMBL" id="RBWU01000003">
    <property type="protein sequence ID" value="RKS74325.1"/>
    <property type="molecule type" value="Genomic_DNA"/>
</dbReference>
<gene>
    <name evidence="1" type="ORF">BZB76_2836</name>
</gene>
<dbReference type="OrthoDB" id="5149759at2"/>
<dbReference type="AlphaFoldDB" id="A0A495QMW2"/>
<dbReference type="RefSeq" id="WP_121434786.1">
    <property type="nucleotide sequence ID" value="NZ_RBWU01000003.1"/>
</dbReference>
<proteinExistence type="predicted"/>
<organism evidence="1 2">
    <name type="scientific">Actinomadura pelletieri DSM 43383</name>
    <dbReference type="NCBI Taxonomy" id="1120940"/>
    <lineage>
        <taxon>Bacteria</taxon>
        <taxon>Bacillati</taxon>
        <taxon>Actinomycetota</taxon>
        <taxon>Actinomycetes</taxon>
        <taxon>Streptosporangiales</taxon>
        <taxon>Thermomonosporaceae</taxon>
        <taxon>Actinomadura</taxon>
    </lineage>
</organism>
<protein>
    <submittedName>
        <fullName evidence="1">Uncharacterized protein</fullName>
    </submittedName>
</protein>
<evidence type="ECO:0000313" key="2">
    <source>
        <dbReference type="Proteomes" id="UP000274601"/>
    </source>
</evidence>
<accession>A0A495QMW2</accession>
<name>A0A495QMW2_9ACTN</name>
<comment type="caution">
    <text evidence="1">The sequence shown here is derived from an EMBL/GenBank/DDBJ whole genome shotgun (WGS) entry which is preliminary data.</text>
</comment>
<dbReference type="Proteomes" id="UP000274601">
    <property type="component" value="Unassembled WGS sequence"/>
</dbReference>
<keyword evidence="2" id="KW-1185">Reference proteome</keyword>